<dbReference type="InterPro" id="IPR007110">
    <property type="entry name" value="Ig-like_dom"/>
</dbReference>
<dbReference type="InterPro" id="IPR036179">
    <property type="entry name" value="Ig-like_dom_sf"/>
</dbReference>
<evidence type="ECO:0000313" key="3">
    <source>
        <dbReference type="EMBL" id="CAL1541116.1"/>
    </source>
</evidence>
<evidence type="ECO:0000256" key="1">
    <source>
        <dbReference type="SAM" id="SignalP"/>
    </source>
</evidence>
<reference evidence="3 4" key="1">
    <citation type="submission" date="2024-04" db="EMBL/GenBank/DDBJ databases">
        <authorList>
            <consortium name="Genoscope - CEA"/>
            <person name="William W."/>
        </authorList>
    </citation>
    <scope>NUCLEOTIDE SEQUENCE [LARGE SCALE GENOMIC DNA]</scope>
</reference>
<dbReference type="InterPro" id="IPR013783">
    <property type="entry name" value="Ig-like_fold"/>
</dbReference>
<dbReference type="EMBL" id="CAXITT010000415">
    <property type="protein sequence ID" value="CAL1541116.1"/>
    <property type="molecule type" value="Genomic_DNA"/>
</dbReference>
<gene>
    <name evidence="3" type="ORF">GSLYS_00014758001</name>
</gene>
<evidence type="ECO:0000259" key="2">
    <source>
        <dbReference type="PROSITE" id="PS50835"/>
    </source>
</evidence>
<dbReference type="Proteomes" id="UP001497497">
    <property type="component" value="Unassembled WGS sequence"/>
</dbReference>
<dbReference type="SUPFAM" id="SSF48726">
    <property type="entry name" value="Immunoglobulin"/>
    <property type="match status" value="1"/>
</dbReference>
<name>A0AAV2I3A3_LYMST</name>
<feature type="domain" description="Ig-like" evidence="2">
    <location>
        <begin position="5"/>
        <end position="120"/>
    </location>
</feature>
<sequence length="152" mass="16841">MLRLPRILIFVISNVNLRVILAEWFSVGTPTYLTCTVAQTRFSSISWQDQQLRPLFNCDISSTANCVASDNLTLDLYDANITSNSSTLTSVFTIKSVTPSHNNTSWRCQANYNPGSPIVTTYNIIVFAPAETPKCLNVSLLNETVVEITCIT</sequence>
<dbReference type="AlphaFoldDB" id="A0AAV2I3A3"/>
<accession>A0AAV2I3A3</accession>
<dbReference type="PROSITE" id="PS50835">
    <property type="entry name" value="IG_LIKE"/>
    <property type="match status" value="1"/>
</dbReference>
<keyword evidence="4" id="KW-1185">Reference proteome</keyword>
<evidence type="ECO:0000313" key="4">
    <source>
        <dbReference type="Proteomes" id="UP001497497"/>
    </source>
</evidence>
<comment type="caution">
    <text evidence="3">The sequence shown here is derived from an EMBL/GenBank/DDBJ whole genome shotgun (WGS) entry which is preliminary data.</text>
</comment>
<proteinExistence type="predicted"/>
<dbReference type="Gene3D" id="2.60.40.10">
    <property type="entry name" value="Immunoglobulins"/>
    <property type="match status" value="1"/>
</dbReference>
<feature type="chain" id="PRO_5044021994" description="Ig-like domain-containing protein" evidence="1">
    <location>
        <begin position="23"/>
        <end position="152"/>
    </location>
</feature>
<keyword evidence="1" id="KW-0732">Signal</keyword>
<feature type="signal peptide" evidence="1">
    <location>
        <begin position="1"/>
        <end position="22"/>
    </location>
</feature>
<feature type="non-terminal residue" evidence="3">
    <location>
        <position position="152"/>
    </location>
</feature>
<organism evidence="3 4">
    <name type="scientific">Lymnaea stagnalis</name>
    <name type="common">Great pond snail</name>
    <name type="synonym">Helix stagnalis</name>
    <dbReference type="NCBI Taxonomy" id="6523"/>
    <lineage>
        <taxon>Eukaryota</taxon>
        <taxon>Metazoa</taxon>
        <taxon>Spiralia</taxon>
        <taxon>Lophotrochozoa</taxon>
        <taxon>Mollusca</taxon>
        <taxon>Gastropoda</taxon>
        <taxon>Heterobranchia</taxon>
        <taxon>Euthyneura</taxon>
        <taxon>Panpulmonata</taxon>
        <taxon>Hygrophila</taxon>
        <taxon>Lymnaeoidea</taxon>
        <taxon>Lymnaeidae</taxon>
        <taxon>Lymnaea</taxon>
    </lineage>
</organism>
<protein>
    <recommendedName>
        <fullName evidence="2">Ig-like domain-containing protein</fullName>
    </recommendedName>
</protein>